<dbReference type="GO" id="GO:0071007">
    <property type="term" value="C:U2-type catalytic step 2 spliceosome"/>
    <property type="evidence" value="ECO:0007669"/>
    <property type="project" value="TreeGrafter"/>
</dbReference>
<dbReference type="GO" id="GO:0017070">
    <property type="term" value="F:U6 snRNA binding"/>
    <property type="evidence" value="ECO:0007669"/>
    <property type="project" value="TreeGrafter"/>
</dbReference>
<dbReference type="GO" id="GO:0071006">
    <property type="term" value="C:U2-type catalytic step 1 spliceosome"/>
    <property type="evidence" value="ECO:0007669"/>
    <property type="project" value="TreeGrafter"/>
</dbReference>
<evidence type="ECO:0000256" key="6">
    <source>
        <dbReference type="ARBA" id="ARBA00022771"/>
    </source>
</evidence>
<dbReference type="Pfam" id="PF00076">
    <property type="entry name" value="RRM_1"/>
    <property type="match status" value="1"/>
</dbReference>
<proteinExistence type="inferred from homology"/>
<dbReference type="AlphaFoldDB" id="A0AAD8PCU6"/>
<evidence type="ECO:0000256" key="8">
    <source>
        <dbReference type="ARBA" id="ARBA00022884"/>
    </source>
</evidence>
<dbReference type="InterPro" id="IPR012677">
    <property type="entry name" value="Nucleotide-bd_a/b_plait_sf"/>
</dbReference>
<evidence type="ECO:0000259" key="14">
    <source>
        <dbReference type="PROSITE" id="PS50102"/>
    </source>
</evidence>
<dbReference type="PROSITE" id="PS50103">
    <property type="entry name" value="ZF_C3H1"/>
    <property type="match status" value="1"/>
</dbReference>
<protein>
    <submittedName>
        <fullName evidence="16">Pre-mRNA-splicing factor rbm22 like protein</fullName>
    </submittedName>
</protein>
<dbReference type="Gene3D" id="3.30.70.330">
    <property type="match status" value="1"/>
</dbReference>
<dbReference type="PROSITE" id="PS50102">
    <property type="entry name" value="RRM"/>
    <property type="match status" value="1"/>
</dbReference>
<keyword evidence="5" id="KW-0747">Spliceosome</keyword>
<dbReference type="EMBL" id="JAVEPI010000003">
    <property type="protein sequence ID" value="KAK1442548.1"/>
    <property type="molecule type" value="Genomic_DNA"/>
</dbReference>
<keyword evidence="4 12" id="KW-0479">Metal-binding</keyword>
<comment type="similarity">
    <text evidence="2">Belongs to the RRM CWC2 family.</text>
</comment>
<dbReference type="GO" id="GO:0008380">
    <property type="term" value="P:RNA splicing"/>
    <property type="evidence" value="ECO:0007669"/>
    <property type="project" value="UniProtKB-KW"/>
</dbReference>
<evidence type="ECO:0000256" key="9">
    <source>
        <dbReference type="ARBA" id="ARBA00023187"/>
    </source>
</evidence>
<evidence type="ECO:0000256" key="3">
    <source>
        <dbReference type="ARBA" id="ARBA00022664"/>
    </source>
</evidence>
<evidence type="ECO:0000256" key="4">
    <source>
        <dbReference type="ARBA" id="ARBA00022723"/>
    </source>
</evidence>
<evidence type="ECO:0000256" key="7">
    <source>
        <dbReference type="ARBA" id="ARBA00022833"/>
    </source>
</evidence>
<dbReference type="PANTHER" id="PTHR14089:SF2">
    <property type="entry name" value="PRE-MRNA-SPLICING FACTOR CWC2"/>
    <property type="match status" value="1"/>
</dbReference>
<sequence length="466" mass="51855">MVDDTEESSNHLPGSGEMQGSSDPGSHSVGGKKGRSTPKRKRVKADKGSDDVEDGDSRKQRLSEEANHHEGAAEEAEDRADATSDHGEGENSPASDDSGPRDSLYADIIQKKIDAGEIDKSIVDSLQLQRLVDGCAVPLGQEVVEQAVADQEEEKRTHLEILMSRPARRQIKEFEGNAYIQGSEEYNIWYNKWSGERTNTVNGRATLMPAMYKCDPERDTGYTRGSGKNTLDDAGTKYCCLFFAKGCCTQGSKCNYLHRVPTLEDEFFLDTSVDIFGRERHAKHRDDMSGVGSFMEDTKTLFVGDVYPDNAEYDPVENLKAVLMEEFGRFGKIADFNLVPAKGIAFVTYESRVIAEFAKVAMASQPLGNYSTALNVKWAHDMKKENKKKGHERAAFEARVKQHESQLEVFQEYFLKNNFSTSGPSAAEQAEMQRAARERVAQRVNKLNSILLTGDALDESQFDVNI</sequence>
<keyword evidence="17" id="KW-1185">Reference proteome</keyword>
<dbReference type="Proteomes" id="UP001230268">
    <property type="component" value="Unassembled WGS sequence"/>
</dbReference>
<dbReference type="SUPFAM" id="SSF54928">
    <property type="entry name" value="RNA-binding domain, RBD"/>
    <property type="match status" value="1"/>
</dbReference>
<keyword evidence="6 12" id="KW-0863">Zinc-finger</keyword>
<keyword evidence="9" id="KW-0508">mRNA splicing</keyword>
<evidence type="ECO:0000313" key="17">
    <source>
        <dbReference type="Proteomes" id="UP001230268"/>
    </source>
</evidence>
<organism evidence="16 17">
    <name type="scientific">Babesia gibsoni</name>
    <dbReference type="NCBI Taxonomy" id="33632"/>
    <lineage>
        <taxon>Eukaryota</taxon>
        <taxon>Sar</taxon>
        <taxon>Alveolata</taxon>
        <taxon>Apicomplexa</taxon>
        <taxon>Aconoidasida</taxon>
        <taxon>Piroplasmida</taxon>
        <taxon>Babesiidae</taxon>
        <taxon>Babesia</taxon>
    </lineage>
</organism>
<reference evidence="16" key="1">
    <citation type="submission" date="2023-08" db="EMBL/GenBank/DDBJ databases">
        <title>Draft sequence of the Babesia gibsoni genome.</title>
        <authorList>
            <person name="Yamagishi J.Y."/>
            <person name="Xuan X.X."/>
        </authorList>
    </citation>
    <scope>NUCLEOTIDE SEQUENCE</scope>
    <source>
        <strain evidence="16">Azabu</strain>
    </source>
</reference>
<gene>
    <name evidence="16" type="ORF">BgAZ_300660</name>
</gene>
<evidence type="ECO:0000256" key="11">
    <source>
        <dbReference type="PROSITE-ProRule" id="PRU00176"/>
    </source>
</evidence>
<dbReference type="PANTHER" id="PTHR14089">
    <property type="entry name" value="PRE-MRNA-SPLICING FACTOR RBM22"/>
    <property type="match status" value="1"/>
</dbReference>
<evidence type="ECO:0000256" key="13">
    <source>
        <dbReference type="SAM" id="MobiDB-lite"/>
    </source>
</evidence>
<dbReference type="InterPro" id="IPR000504">
    <property type="entry name" value="RRM_dom"/>
</dbReference>
<feature type="domain" description="RRM" evidence="14">
    <location>
        <begin position="299"/>
        <end position="381"/>
    </location>
</feature>
<dbReference type="InterPro" id="IPR000571">
    <property type="entry name" value="Znf_CCCH"/>
</dbReference>
<dbReference type="InterPro" id="IPR035979">
    <property type="entry name" value="RBD_domain_sf"/>
</dbReference>
<feature type="compositionally biased region" description="Basic and acidic residues" evidence="13">
    <location>
        <begin position="79"/>
        <end position="89"/>
    </location>
</feature>
<keyword evidence="10" id="KW-0539">Nucleus</keyword>
<dbReference type="GO" id="GO:0000974">
    <property type="term" value="C:Prp19 complex"/>
    <property type="evidence" value="ECO:0007669"/>
    <property type="project" value="TreeGrafter"/>
</dbReference>
<dbReference type="Pfam" id="PF16131">
    <property type="entry name" value="Torus"/>
    <property type="match status" value="1"/>
</dbReference>
<comment type="subcellular location">
    <subcellularLocation>
        <location evidence="1">Nucleus</location>
    </subcellularLocation>
</comment>
<dbReference type="GO" id="GO:0006397">
    <property type="term" value="P:mRNA processing"/>
    <property type="evidence" value="ECO:0007669"/>
    <property type="project" value="UniProtKB-KW"/>
</dbReference>
<keyword evidence="7 12" id="KW-0862">Zinc</keyword>
<comment type="caution">
    <text evidence="16">The sequence shown here is derived from an EMBL/GenBank/DDBJ whole genome shotgun (WGS) entry which is preliminary data.</text>
</comment>
<dbReference type="GO" id="GO:0036002">
    <property type="term" value="F:pre-mRNA binding"/>
    <property type="evidence" value="ECO:0007669"/>
    <property type="project" value="TreeGrafter"/>
</dbReference>
<evidence type="ECO:0000313" key="16">
    <source>
        <dbReference type="EMBL" id="KAK1442548.1"/>
    </source>
</evidence>
<name>A0AAD8PCU6_BABGI</name>
<feature type="zinc finger region" description="C3H1-type" evidence="12">
    <location>
        <begin position="233"/>
        <end position="261"/>
    </location>
</feature>
<evidence type="ECO:0000259" key="15">
    <source>
        <dbReference type="PROSITE" id="PS50103"/>
    </source>
</evidence>
<feature type="compositionally biased region" description="Basic residues" evidence="13">
    <location>
        <begin position="30"/>
        <end position="44"/>
    </location>
</feature>
<dbReference type="InterPro" id="IPR039171">
    <property type="entry name" value="Cwc2/Slt11"/>
</dbReference>
<dbReference type="GO" id="GO:0008270">
    <property type="term" value="F:zinc ion binding"/>
    <property type="evidence" value="ECO:0007669"/>
    <property type="project" value="UniProtKB-KW"/>
</dbReference>
<feature type="region of interest" description="Disordered" evidence="13">
    <location>
        <begin position="1"/>
        <end position="102"/>
    </location>
</feature>
<keyword evidence="8 11" id="KW-0694">RNA-binding</keyword>
<evidence type="ECO:0000256" key="5">
    <source>
        <dbReference type="ARBA" id="ARBA00022728"/>
    </source>
</evidence>
<feature type="compositionally biased region" description="Basic and acidic residues" evidence="13">
    <location>
        <begin position="45"/>
        <end position="72"/>
    </location>
</feature>
<evidence type="ECO:0000256" key="2">
    <source>
        <dbReference type="ARBA" id="ARBA00008024"/>
    </source>
</evidence>
<evidence type="ECO:0000256" key="10">
    <source>
        <dbReference type="ARBA" id="ARBA00023242"/>
    </source>
</evidence>
<keyword evidence="3" id="KW-0507">mRNA processing</keyword>
<dbReference type="InterPro" id="IPR032297">
    <property type="entry name" value="Torus"/>
</dbReference>
<evidence type="ECO:0000256" key="12">
    <source>
        <dbReference type="PROSITE-ProRule" id="PRU00723"/>
    </source>
</evidence>
<feature type="domain" description="C3H1-type" evidence="15">
    <location>
        <begin position="233"/>
        <end position="261"/>
    </location>
</feature>
<evidence type="ECO:0000256" key="1">
    <source>
        <dbReference type="ARBA" id="ARBA00004123"/>
    </source>
</evidence>
<accession>A0AAD8PCU6</accession>